<evidence type="ECO:0000313" key="2">
    <source>
        <dbReference type="Proteomes" id="UP000095282"/>
    </source>
</evidence>
<reference evidence="3" key="1">
    <citation type="submission" date="2016-11" db="UniProtKB">
        <authorList>
            <consortium name="WormBaseParasite"/>
        </authorList>
    </citation>
    <scope>IDENTIFICATION</scope>
</reference>
<dbReference type="STRING" id="1561998.A0A1I7TW47"/>
<organism evidence="2 3">
    <name type="scientific">Caenorhabditis tropicalis</name>
    <dbReference type="NCBI Taxonomy" id="1561998"/>
    <lineage>
        <taxon>Eukaryota</taxon>
        <taxon>Metazoa</taxon>
        <taxon>Ecdysozoa</taxon>
        <taxon>Nematoda</taxon>
        <taxon>Chromadorea</taxon>
        <taxon>Rhabditida</taxon>
        <taxon>Rhabditina</taxon>
        <taxon>Rhabditomorpha</taxon>
        <taxon>Rhabditoidea</taxon>
        <taxon>Rhabditidae</taxon>
        <taxon>Peloderinae</taxon>
        <taxon>Caenorhabditis</taxon>
    </lineage>
</organism>
<name>A0A1I7TW47_9PELO</name>
<dbReference type="AlphaFoldDB" id="A0A1I7TW47"/>
<keyword evidence="2" id="KW-1185">Reference proteome</keyword>
<feature type="compositionally biased region" description="Low complexity" evidence="1">
    <location>
        <begin position="77"/>
        <end position="87"/>
    </location>
</feature>
<evidence type="ECO:0000313" key="3">
    <source>
        <dbReference type="WBParaSite" id="Csp11.Scaffold629.g12378.t1"/>
    </source>
</evidence>
<feature type="compositionally biased region" description="Basic residues" evidence="1">
    <location>
        <begin position="102"/>
        <end position="113"/>
    </location>
</feature>
<proteinExistence type="predicted"/>
<sequence length="150" mass="16597">MITKNAEWVPQDFMPIYKRMHDINVDRRIELSAMAEEIEKKILPTLPPAVLIEAKIHMEKRPSFDPKFKVDLSSHLSKGSPSAPASKGSKKAEYAPLNKTLTNRRKLATKTRSKSTGDSTGPSTGTISSGSNAGHKSTDKTHTKRRGKKN</sequence>
<accession>A0A1I7TW47</accession>
<evidence type="ECO:0000256" key="1">
    <source>
        <dbReference type="SAM" id="MobiDB-lite"/>
    </source>
</evidence>
<dbReference type="WBParaSite" id="Csp11.Scaffold629.g12378.t1">
    <property type="protein sequence ID" value="Csp11.Scaffold629.g12378.t1"/>
    <property type="gene ID" value="Csp11.Scaffold629.g12378"/>
</dbReference>
<feature type="compositionally biased region" description="Low complexity" evidence="1">
    <location>
        <begin position="114"/>
        <end position="131"/>
    </location>
</feature>
<protein>
    <submittedName>
        <fullName evidence="3">NPH3 domain-containing protein</fullName>
    </submittedName>
</protein>
<feature type="region of interest" description="Disordered" evidence="1">
    <location>
        <begin position="63"/>
        <end position="150"/>
    </location>
</feature>
<dbReference type="Proteomes" id="UP000095282">
    <property type="component" value="Unplaced"/>
</dbReference>
<feature type="compositionally biased region" description="Basic and acidic residues" evidence="1">
    <location>
        <begin position="63"/>
        <end position="72"/>
    </location>
</feature>